<name>A0AA40EH18_9PEZI</name>
<reference evidence="14" key="1">
    <citation type="submission" date="2023-06" db="EMBL/GenBank/DDBJ databases">
        <title>Genome-scale phylogeny and comparative genomics of the fungal order Sordariales.</title>
        <authorList>
            <consortium name="Lawrence Berkeley National Laboratory"/>
            <person name="Hensen N."/>
            <person name="Bonometti L."/>
            <person name="Westerberg I."/>
            <person name="Brannstrom I.O."/>
            <person name="Guillou S."/>
            <person name="Cros-Aarteil S."/>
            <person name="Calhoun S."/>
            <person name="Haridas S."/>
            <person name="Kuo A."/>
            <person name="Mondo S."/>
            <person name="Pangilinan J."/>
            <person name="Riley R."/>
            <person name="Labutti K."/>
            <person name="Andreopoulos B."/>
            <person name="Lipzen A."/>
            <person name="Chen C."/>
            <person name="Yanf M."/>
            <person name="Daum C."/>
            <person name="Ng V."/>
            <person name="Clum A."/>
            <person name="Steindorff A."/>
            <person name="Ohm R."/>
            <person name="Martin F."/>
            <person name="Silar P."/>
            <person name="Natvig D."/>
            <person name="Lalanne C."/>
            <person name="Gautier V."/>
            <person name="Ament-Velasquez S.L."/>
            <person name="Kruys A."/>
            <person name="Hutchinson M.I."/>
            <person name="Powell A.J."/>
            <person name="Barry K."/>
            <person name="Miller A.N."/>
            <person name="Grigoriev I.V."/>
            <person name="Debuchy R."/>
            <person name="Gladieux P."/>
            <person name="Thoren M.H."/>
            <person name="Johannesson H."/>
        </authorList>
    </citation>
    <scope>NUCLEOTIDE SEQUENCE</scope>
    <source>
        <strain evidence="14">CBS 540.89</strain>
    </source>
</reference>
<evidence type="ECO:0000256" key="10">
    <source>
        <dbReference type="ARBA" id="ARBA00023136"/>
    </source>
</evidence>
<sequence length="508" mass="55848">MASLLSQTTSNNKVQLAATAVVSAAVAAGAILSYQRLQKDERLNRLKQSIPNPLDDQPGVQKLTRVGPLPKPDKEDEHNQILAHRAQNGDFDDELFLEQLARNRVFLGDAGLSKLRNSFVIIVGCGGVGSHACAALSRSGVSKIRLIDFDQVTLSSLNRHAVATLADVGLPKVQCLQRRLCAVTPWTKFDLRLQKFDKSVADDLLADWEGQKPDFVIDAIDNIESKVELLKYCHDHGLPVISAMGAGTKSDPTRVMVGDIGASFEDGLSRATRRKLKLLGVTSGIPVVYSTEKMGEGKAALLPLPEEEFKKGDVGDLGALPDFRVRILPVLGTMPAVFGYVAANHVILKITGYPMDYQPAKARDKMYEAILAYVQASEEKVVRMIEGGHTDVCVGLKVPITPGDIAFVVEEAFRGRSAVTGVPTKLMLIRWRKPTTTTLIRIGEGKDEQKSSNLRLRDLVCMTKEEAVRHQKEVLLGDKSLEDLYSPEVIELVERQQKEAEAYERHRP</sequence>
<evidence type="ECO:0000256" key="12">
    <source>
        <dbReference type="SAM" id="MobiDB-lite"/>
    </source>
</evidence>
<dbReference type="InterPro" id="IPR035985">
    <property type="entry name" value="Ubiquitin-activating_enz"/>
</dbReference>
<comment type="similarity">
    <text evidence="2">Belongs to the HesA/MoeB/ThiF family.</text>
</comment>
<dbReference type="EMBL" id="JAUKTV010000005">
    <property type="protein sequence ID" value="KAK0737496.1"/>
    <property type="molecule type" value="Genomic_DNA"/>
</dbReference>
<dbReference type="GO" id="GO:0061503">
    <property type="term" value="F:tRNA threonylcarbamoyladenosine dehydratase"/>
    <property type="evidence" value="ECO:0007669"/>
    <property type="project" value="TreeGrafter"/>
</dbReference>
<dbReference type="PANTHER" id="PTHR43267">
    <property type="entry name" value="TRNA THREONYLCARBAMOYLADENOSINE DEHYDRATASE"/>
    <property type="match status" value="1"/>
</dbReference>
<feature type="region of interest" description="Disordered" evidence="12">
    <location>
        <begin position="49"/>
        <end position="76"/>
    </location>
</feature>
<evidence type="ECO:0000256" key="1">
    <source>
        <dbReference type="ARBA" id="ARBA00004374"/>
    </source>
</evidence>
<dbReference type="PANTHER" id="PTHR43267:SF2">
    <property type="entry name" value="TRNA THREONYLCARBAMOYLADENOSINE DEHYDRATASE 1-RELATED"/>
    <property type="match status" value="1"/>
</dbReference>
<dbReference type="Gene3D" id="3.40.50.720">
    <property type="entry name" value="NAD(P)-binding Rossmann-like Domain"/>
    <property type="match status" value="1"/>
</dbReference>
<dbReference type="InterPro" id="IPR045886">
    <property type="entry name" value="ThiF/MoeB/HesA"/>
</dbReference>
<keyword evidence="8" id="KW-1133">Transmembrane helix</keyword>
<comment type="function">
    <text evidence="11">Catalyzes the ATP-dependent dehydration of threonylcarbamoyladenosine at position 37 (t(6)A37) to form cyclic t(6)A37 (ct(6)A37) in tRNAs that read codons beginning with adenine.</text>
</comment>
<keyword evidence="15" id="KW-1185">Reference proteome</keyword>
<dbReference type="CDD" id="cd00755">
    <property type="entry name" value="YgdL_like"/>
    <property type="match status" value="1"/>
</dbReference>
<organism evidence="14 15">
    <name type="scientific">Apiosordaria backusii</name>
    <dbReference type="NCBI Taxonomy" id="314023"/>
    <lineage>
        <taxon>Eukaryota</taxon>
        <taxon>Fungi</taxon>
        <taxon>Dikarya</taxon>
        <taxon>Ascomycota</taxon>
        <taxon>Pezizomycotina</taxon>
        <taxon>Sordariomycetes</taxon>
        <taxon>Sordariomycetidae</taxon>
        <taxon>Sordariales</taxon>
        <taxon>Lasiosphaeriaceae</taxon>
        <taxon>Apiosordaria</taxon>
    </lineage>
</organism>
<dbReference type="SUPFAM" id="SSF69572">
    <property type="entry name" value="Activating enzymes of the ubiquitin-like proteins"/>
    <property type="match status" value="1"/>
</dbReference>
<dbReference type="GO" id="GO:0005524">
    <property type="term" value="F:ATP binding"/>
    <property type="evidence" value="ECO:0007669"/>
    <property type="project" value="UniProtKB-KW"/>
</dbReference>
<dbReference type="GO" id="GO:0008641">
    <property type="term" value="F:ubiquitin-like modifier activating enzyme activity"/>
    <property type="evidence" value="ECO:0007669"/>
    <property type="project" value="InterPro"/>
</dbReference>
<proteinExistence type="inferred from homology"/>
<evidence type="ECO:0000313" key="15">
    <source>
        <dbReference type="Proteomes" id="UP001172159"/>
    </source>
</evidence>
<evidence type="ECO:0000256" key="5">
    <source>
        <dbReference type="ARBA" id="ARBA00022741"/>
    </source>
</evidence>
<keyword evidence="3" id="KW-0436">Ligase</keyword>
<keyword evidence="7" id="KW-0067">ATP-binding</keyword>
<evidence type="ECO:0000259" key="13">
    <source>
        <dbReference type="Pfam" id="PF00899"/>
    </source>
</evidence>
<dbReference type="AlphaFoldDB" id="A0AA40EH18"/>
<dbReference type="Pfam" id="PF00899">
    <property type="entry name" value="ThiF"/>
    <property type="match status" value="1"/>
</dbReference>
<accession>A0AA40EH18</accession>
<comment type="caution">
    <text evidence="14">The sequence shown here is derived from an EMBL/GenBank/DDBJ whole genome shotgun (WGS) entry which is preliminary data.</text>
</comment>
<evidence type="ECO:0000256" key="3">
    <source>
        <dbReference type="ARBA" id="ARBA00022598"/>
    </source>
</evidence>
<evidence type="ECO:0000313" key="14">
    <source>
        <dbReference type="EMBL" id="KAK0737496.1"/>
    </source>
</evidence>
<dbReference type="FunFam" id="3.40.50.720:FF:000125">
    <property type="entry name" value="tRNA threonylcarbamoyladenosine dehydratase 2-like"/>
    <property type="match status" value="1"/>
</dbReference>
<gene>
    <name evidence="14" type="ORF">B0T21DRAFT_287742</name>
</gene>
<comment type="subcellular location">
    <subcellularLocation>
        <location evidence="1">Mitochondrion outer membrane</location>
        <topology evidence="1">Multi-pass membrane protein</topology>
    </subcellularLocation>
</comment>
<evidence type="ECO:0000256" key="4">
    <source>
        <dbReference type="ARBA" id="ARBA00022692"/>
    </source>
</evidence>
<dbReference type="GO" id="GO:0061504">
    <property type="term" value="P:cyclic threonylcarbamoyladenosine biosynthetic process"/>
    <property type="evidence" value="ECO:0007669"/>
    <property type="project" value="TreeGrafter"/>
</dbReference>
<keyword evidence="9" id="KW-0496">Mitochondrion</keyword>
<evidence type="ECO:0000256" key="6">
    <source>
        <dbReference type="ARBA" id="ARBA00022787"/>
    </source>
</evidence>
<evidence type="ECO:0000256" key="8">
    <source>
        <dbReference type="ARBA" id="ARBA00022989"/>
    </source>
</evidence>
<evidence type="ECO:0000256" key="11">
    <source>
        <dbReference type="ARBA" id="ARBA00060084"/>
    </source>
</evidence>
<protein>
    <recommendedName>
        <fullName evidence="13">THIF-type NAD/FAD binding fold domain-containing protein</fullName>
    </recommendedName>
</protein>
<evidence type="ECO:0000256" key="2">
    <source>
        <dbReference type="ARBA" id="ARBA00009919"/>
    </source>
</evidence>
<keyword evidence="5" id="KW-0547">Nucleotide-binding</keyword>
<keyword evidence="6" id="KW-1000">Mitochondrion outer membrane</keyword>
<keyword evidence="10" id="KW-0472">Membrane</keyword>
<dbReference type="InterPro" id="IPR000594">
    <property type="entry name" value="ThiF_NAD_FAD-bd"/>
</dbReference>
<dbReference type="GO" id="GO:0005741">
    <property type="term" value="C:mitochondrial outer membrane"/>
    <property type="evidence" value="ECO:0007669"/>
    <property type="project" value="UniProtKB-SubCell"/>
</dbReference>
<evidence type="ECO:0000256" key="9">
    <source>
        <dbReference type="ARBA" id="ARBA00023128"/>
    </source>
</evidence>
<keyword evidence="4" id="KW-0812">Transmembrane</keyword>
<evidence type="ECO:0000256" key="7">
    <source>
        <dbReference type="ARBA" id="ARBA00022840"/>
    </source>
</evidence>
<feature type="domain" description="THIF-type NAD/FAD binding fold" evidence="13">
    <location>
        <begin position="102"/>
        <end position="357"/>
    </location>
</feature>
<dbReference type="Proteomes" id="UP001172159">
    <property type="component" value="Unassembled WGS sequence"/>
</dbReference>